<evidence type="ECO:0000313" key="9">
    <source>
        <dbReference type="EMBL" id="CAJ1099281.1"/>
    </source>
</evidence>
<dbReference type="PROSITE" id="PS50089">
    <property type="entry name" value="ZF_RING_2"/>
    <property type="match status" value="1"/>
</dbReference>
<dbReference type="PANTHER" id="PTHR24193:SF121">
    <property type="entry name" value="ADA2A-CONTAINING COMPLEX COMPONENT 3, ISOFORM D"/>
    <property type="match status" value="1"/>
</dbReference>
<dbReference type="AlphaFoldDB" id="A0AA36HHJ3"/>
<evidence type="ECO:0000259" key="8">
    <source>
        <dbReference type="PROSITE" id="PS50089"/>
    </source>
</evidence>
<proteinExistence type="predicted"/>
<dbReference type="InterPro" id="IPR001841">
    <property type="entry name" value="Znf_RING"/>
</dbReference>
<evidence type="ECO:0000256" key="6">
    <source>
        <dbReference type="PROSITE-ProRule" id="PRU00175"/>
    </source>
</evidence>
<keyword evidence="1" id="KW-0677">Repeat</keyword>
<evidence type="ECO:0000256" key="3">
    <source>
        <dbReference type="ARBA" id="ARBA00022833"/>
    </source>
</evidence>
<reference evidence="9" key="1">
    <citation type="submission" date="2023-08" db="EMBL/GenBank/DDBJ databases">
        <authorList>
            <person name="Alioto T."/>
            <person name="Alioto T."/>
            <person name="Gomez Garrido J."/>
        </authorList>
    </citation>
    <scope>NUCLEOTIDE SEQUENCE</scope>
</reference>
<evidence type="ECO:0000256" key="4">
    <source>
        <dbReference type="ARBA" id="ARBA00023043"/>
    </source>
</evidence>
<comment type="caution">
    <text evidence="9">The sequence shown here is derived from an EMBL/GenBank/DDBJ whole genome shotgun (WGS) entry which is preliminary data.</text>
</comment>
<dbReference type="Pfam" id="PF13637">
    <property type="entry name" value="Ank_4"/>
    <property type="match status" value="1"/>
</dbReference>
<dbReference type="PROSITE" id="PS50088">
    <property type="entry name" value="ANK_REPEAT"/>
    <property type="match status" value="4"/>
</dbReference>
<dbReference type="PROSITE" id="PS50297">
    <property type="entry name" value="ANK_REP_REGION"/>
    <property type="match status" value="4"/>
</dbReference>
<evidence type="ECO:0000256" key="2">
    <source>
        <dbReference type="ARBA" id="ARBA00022771"/>
    </source>
</evidence>
<keyword evidence="2 6" id="KW-0863">Zinc-finger</keyword>
<dbReference type="Gene3D" id="1.25.40.20">
    <property type="entry name" value="Ankyrin repeat-containing domain"/>
    <property type="match status" value="3"/>
</dbReference>
<dbReference type="InterPro" id="IPR036770">
    <property type="entry name" value="Ankyrin_rpt-contain_sf"/>
</dbReference>
<dbReference type="GO" id="GO:0045944">
    <property type="term" value="P:positive regulation of transcription by RNA polymerase II"/>
    <property type="evidence" value="ECO:0007669"/>
    <property type="project" value="TreeGrafter"/>
</dbReference>
<organism evidence="9 10">
    <name type="scientific">Octopus vulgaris</name>
    <name type="common">Common octopus</name>
    <dbReference type="NCBI Taxonomy" id="6645"/>
    <lineage>
        <taxon>Eukaryota</taxon>
        <taxon>Metazoa</taxon>
        <taxon>Spiralia</taxon>
        <taxon>Lophotrochozoa</taxon>
        <taxon>Mollusca</taxon>
        <taxon>Cephalopoda</taxon>
        <taxon>Coleoidea</taxon>
        <taxon>Octopodiformes</taxon>
        <taxon>Octopoda</taxon>
        <taxon>Incirrata</taxon>
        <taxon>Octopodidae</taxon>
        <taxon>Octopus</taxon>
    </lineage>
</organism>
<dbReference type="InterPro" id="IPR013083">
    <property type="entry name" value="Znf_RING/FYVE/PHD"/>
</dbReference>
<dbReference type="GO" id="GO:0000976">
    <property type="term" value="F:transcription cis-regulatory region binding"/>
    <property type="evidence" value="ECO:0007669"/>
    <property type="project" value="TreeGrafter"/>
</dbReference>
<feature type="repeat" description="ANK" evidence="5">
    <location>
        <begin position="46"/>
        <end position="79"/>
    </location>
</feature>
<feature type="region of interest" description="Disordered" evidence="7">
    <location>
        <begin position="1"/>
        <end position="21"/>
    </location>
</feature>
<evidence type="ECO:0000313" key="10">
    <source>
        <dbReference type="Proteomes" id="UP001162480"/>
    </source>
</evidence>
<dbReference type="InterPro" id="IPR002110">
    <property type="entry name" value="Ankyrin_rpt"/>
</dbReference>
<protein>
    <submittedName>
        <fullName evidence="9">E3 ubiquitin-protein ligase MIB2-like isoform X1</fullName>
    </submittedName>
</protein>
<feature type="domain" description="RING-type" evidence="8">
    <location>
        <begin position="269"/>
        <end position="305"/>
    </location>
</feature>
<evidence type="ECO:0000256" key="5">
    <source>
        <dbReference type="PROSITE-ProRule" id="PRU00023"/>
    </source>
</evidence>
<dbReference type="Gene3D" id="3.30.40.10">
    <property type="entry name" value="Zinc/RING finger domain, C3HC4 (zinc finger)"/>
    <property type="match status" value="1"/>
</dbReference>
<keyword evidence="10" id="KW-1185">Reference proteome</keyword>
<dbReference type="Proteomes" id="UP001162480">
    <property type="component" value="Unassembled WGS sequence"/>
</dbReference>
<accession>A0AA36HHJ3</accession>
<feature type="repeat" description="ANK" evidence="5">
    <location>
        <begin position="114"/>
        <end position="147"/>
    </location>
</feature>
<dbReference type="PRINTS" id="PR01415">
    <property type="entry name" value="ANKYRIN"/>
</dbReference>
<feature type="repeat" description="ANK" evidence="5">
    <location>
        <begin position="80"/>
        <end position="113"/>
    </location>
</feature>
<dbReference type="GO" id="GO:0008270">
    <property type="term" value="F:zinc ion binding"/>
    <property type="evidence" value="ECO:0007669"/>
    <property type="project" value="UniProtKB-KW"/>
</dbReference>
<dbReference type="InterPro" id="IPR050663">
    <property type="entry name" value="Ankyrin-SOCS_Box"/>
</dbReference>
<dbReference type="GO" id="GO:0005634">
    <property type="term" value="C:nucleus"/>
    <property type="evidence" value="ECO:0007669"/>
    <property type="project" value="TreeGrafter"/>
</dbReference>
<keyword evidence="2 6" id="KW-0479">Metal-binding</keyword>
<dbReference type="SUPFAM" id="SSF57850">
    <property type="entry name" value="RING/U-box"/>
    <property type="match status" value="1"/>
</dbReference>
<feature type="repeat" description="ANK" evidence="5">
    <location>
        <begin position="148"/>
        <end position="180"/>
    </location>
</feature>
<keyword evidence="3" id="KW-0862">Zinc</keyword>
<dbReference type="Pfam" id="PF13920">
    <property type="entry name" value="zf-C3HC4_3"/>
    <property type="match status" value="1"/>
</dbReference>
<dbReference type="Pfam" id="PF12796">
    <property type="entry name" value="Ank_2"/>
    <property type="match status" value="2"/>
</dbReference>
<dbReference type="EMBL" id="CATOCA020000001">
    <property type="protein sequence ID" value="CAJ1099281.1"/>
    <property type="molecule type" value="Genomic_DNA"/>
</dbReference>
<feature type="compositionally biased region" description="Basic and acidic residues" evidence="7">
    <location>
        <begin position="1"/>
        <end position="18"/>
    </location>
</feature>
<evidence type="ECO:0000256" key="1">
    <source>
        <dbReference type="ARBA" id="ARBA00022737"/>
    </source>
</evidence>
<dbReference type="SUPFAM" id="SSF48403">
    <property type="entry name" value="Ankyrin repeat"/>
    <property type="match status" value="1"/>
</dbReference>
<keyword evidence="4 5" id="KW-0040">ANK repeat</keyword>
<sequence>MREKKEGEREKRKGEGKRGEKRKHYNLEVVELLLSRGSDINGKDYYGSTPLHLAAANDRRDGVAFLLKQTDVEVNPRDEDGRTPLHVACWRGNLHTVELLLGHNGIDANVVDNNGDTPLHVAVRGQRYNIVSKMLSKDSVQLDIKNHQKVTPLQLAVSIGHLEMVHQLIAKGADVNVVNNEGNNCLHLAVKSRRRFHSEVEPLSILDKFCKDLKLGNEERCSGVVVACYLAHHGANFYCKNKIGRTPLDLIEKENFKKTLNMLFRPTQCRYCHENMATVRLQPCDLVLCENCSSEMTFKRCPVCRGYTLSKSEFVIVLGVDTTELKIDDESIVTVKQGYLMLNEWFKNCDPETRTHATLRAALEEAECIAAMECLSLDAK</sequence>
<dbReference type="PANTHER" id="PTHR24193">
    <property type="entry name" value="ANKYRIN REPEAT PROTEIN"/>
    <property type="match status" value="1"/>
</dbReference>
<name>A0AA36HHJ3_OCTVU</name>
<dbReference type="SMART" id="SM00248">
    <property type="entry name" value="ANK"/>
    <property type="match status" value="5"/>
</dbReference>
<evidence type="ECO:0000256" key="7">
    <source>
        <dbReference type="SAM" id="MobiDB-lite"/>
    </source>
</evidence>
<gene>
    <name evidence="9" type="ORF">OCTVUL_1B024713</name>
</gene>